<keyword evidence="2" id="KW-0812">Transmembrane</keyword>
<dbReference type="VEuPathDB" id="FungiDB:AWRI3580_g3396"/>
<evidence type="ECO:0000256" key="1">
    <source>
        <dbReference type="SAM" id="MobiDB-lite"/>
    </source>
</evidence>
<dbReference type="AlphaFoldDB" id="A0A1E5RD79"/>
<feature type="transmembrane region" description="Helical" evidence="2">
    <location>
        <begin position="31"/>
        <end position="50"/>
    </location>
</feature>
<dbReference type="PANTHER" id="PTHR28112:SF1">
    <property type="entry name" value="SRP-INDEPENDENT TARGETING PROTEIN 3"/>
    <property type="match status" value="1"/>
</dbReference>
<evidence type="ECO:0000256" key="2">
    <source>
        <dbReference type="SAM" id="Phobius"/>
    </source>
</evidence>
<protein>
    <submittedName>
        <fullName evidence="3">Inorganic phosphate transport protein PHO88</fullName>
    </submittedName>
</protein>
<dbReference type="GO" id="GO:0005783">
    <property type="term" value="C:endoplasmic reticulum"/>
    <property type="evidence" value="ECO:0007669"/>
    <property type="project" value="InterPro"/>
</dbReference>
<dbReference type="GO" id="GO:0045047">
    <property type="term" value="P:protein targeting to ER"/>
    <property type="evidence" value="ECO:0007669"/>
    <property type="project" value="InterPro"/>
</dbReference>
<dbReference type="OrthoDB" id="18139at2759"/>
<proteinExistence type="predicted"/>
<evidence type="ECO:0000313" key="3">
    <source>
        <dbReference type="EMBL" id="OEJ84860.1"/>
    </source>
</evidence>
<evidence type="ECO:0000313" key="4">
    <source>
        <dbReference type="Proteomes" id="UP000095358"/>
    </source>
</evidence>
<dbReference type="Pfam" id="PF10032">
    <property type="entry name" value="Pho88"/>
    <property type="match status" value="1"/>
</dbReference>
<dbReference type="STRING" id="29833.A0A1E5RD79"/>
<keyword evidence="4" id="KW-1185">Reference proteome</keyword>
<dbReference type="PANTHER" id="PTHR28112">
    <property type="entry name" value="SRP-INDEPENDENT TARGETING PROTEIN 3"/>
    <property type="match status" value="1"/>
</dbReference>
<keyword evidence="2" id="KW-0472">Membrane</keyword>
<reference evidence="4" key="1">
    <citation type="journal article" date="2016" name="Genome Announc.">
        <title>Genome sequences of three species of Hanseniaspora isolated from spontaneous wine fermentations.</title>
        <authorList>
            <person name="Sternes P.R."/>
            <person name="Lee D."/>
            <person name="Kutyna D.R."/>
            <person name="Borneman A.R."/>
        </authorList>
    </citation>
    <scope>NUCLEOTIDE SEQUENCE [LARGE SCALE GENOMIC DNA]</scope>
    <source>
        <strain evidence="4">AWRI3580</strain>
    </source>
</reference>
<gene>
    <name evidence="3" type="ORF">AWRI3580_g3396</name>
</gene>
<feature type="region of interest" description="Disordered" evidence="1">
    <location>
        <begin position="158"/>
        <end position="183"/>
    </location>
</feature>
<keyword evidence="2" id="KW-1133">Transmembrane helix</keyword>
<dbReference type="EMBL" id="LPNN01000007">
    <property type="protein sequence ID" value="OEJ84860.1"/>
    <property type="molecule type" value="Genomic_DNA"/>
</dbReference>
<comment type="caution">
    <text evidence="3">The sequence shown here is derived from an EMBL/GenBank/DDBJ whole genome shotgun (WGS) entry which is preliminary data.</text>
</comment>
<name>A0A1E5RD79_HANUV</name>
<dbReference type="Proteomes" id="UP000095358">
    <property type="component" value="Unassembled WGS sequence"/>
</dbReference>
<dbReference type="InterPro" id="IPR012098">
    <property type="entry name" value="SND3_fun"/>
</dbReference>
<organism evidence="3 4">
    <name type="scientific">Hanseniaspora uvarum</name>
    <name type="common">Yeast</name>
    <name type="synonym">Kloeckera apiculata</name>
    <dbReference type="NCBI Taxonomy" id="29833"/>
    <lineage>
        <taxon>Eukaryota</taxon>
        <taxon>Fungi</taxon>
        <taxon>Dikarya</taxon>
        <taxon>Ascomycota</taxon>
        <taxon>Saccharomycotina</taxon>
        <taxon>Saccharomycetes</taxon>
        <taxon>Saccharomycodales</taxon>
        <taxon>Saccharomycodaceae</taxon>
        <taxon>Hanseniaspora</taxon>
    </lineage>
</organism>
<feature type="compositionally biased region" description="Basic residues" evidence="1">
    <location>
        <begin position="174"/>
        <end position="183"/>
    </location>
</feature>
<accession>A0A1E5RD79</accession>
<dbReference type="GO" id="GO:0005739">
    <property type="term" value="C:mitochondrion"/>
    <property type="evidence" value="ECO:0007669"/>
    <property type="project" value="TreeGrafter"/>
</dbReference>
<sequence>MNPLVSNIGVMLLSNYICKRLDMTDPKIIDYLRIFYVSMNALTYLIYSYIKLQIKKQNNLTTIKYKNQKSPMELLFKGGKEEDAAADAEIVKTVVDYDLEQVDALLKGFYTSWLMMAGMHLYMKYTQPLVQQGISPIKACAEHDLFKAYVLGQEVQRPFGQQQQPEAKKDDKPKKKLPAVKKD</sequence>